<organism evidence="1 2">
    <name type="scientific">Paenibacillus brasilensis</name>
    <dbReference type="NCBI Taxonomy" id="128574"/>
    <lineage>
        <taxon>Bacteria</taxon>
        <taxon>Bacillati</taxon>
        <taxon>Bacillota</taxon>
        <taxon>Bacilli</taxon>
        <taxon>Bacillales</taxon>
        <taxon>Paenibacillaceae</taxon>
        <taxon>Paenibacillus</taxon>
    </lineage>
</organism>
<evidence type="ECO:0000313" key="1">
    <source>
        <dbReference type="EMBL" id="MDQ0495902.1"/>
    </source>
</evidence>
<proteinExistence type="predicted"/>
<comment type="caution">
    <text evidence="1">The sequence shown here is derived from an EMBL/GenBank/DDBJ whole genome shotgun (WGS) entry which is preliminary data.</text>
</comment>
<sequence length="39" mass="4502">MQQQLCQNFDLIGVIVLHNEQKFISPDPKSLLIGVRHLE</sequence>
<reference evidence="1 2" key="1">
    <citation type="submission" date="2023-07" db="EMBL/GenBank/DDBJ databases">
        <title>Genomic Encyclopedia of Type Strains, Phase IV (KMG-IV): sequencing the most valuable type-strain genomes for metagenomic binning, comparative biology and taxonomic classification.</title>
        <authorList>
            <person name="Goeker M."/>
        </authorList>
    </citation>
    <scope>NUCLEOTIDE SEQUENCE [LARGE SCALE GENOMIC DNA]</scope>
    <source>
        <strain evidence="1 2">DSM 14914</strain>
    </source>
</reference>
<dbReference type="Proteomes" id="UP001242811">
    <property type="component" value="Unassembled WGS sequence"/>
</dbReference>
<protein>
    <submittedName>
        <fullName evidence="1">Uncharacterized protein</fullName>
    </submittedName>
</protein>
<gene>
    <name evidence="1" type="ORF">QOZ95_004085</name>
</gene>
<accession>A0ABU0L3N2</accession>
<dbReference type="EMBL" id="JAUSWA010000028">
    <property type="protein sequence ID" value="MDQ0495902.1"/>
    <property type="molecule type" value="Genomic_DNA"/>
</dbReference>
<keyword evidence="2" id="KW-1185">Reference proteome</keyword>
<evidence type="ECO:0000313" key="2">
    <source>
        <dbReference type="Proteomes" id="UP001242811"/>
    </source>
</evidence>
<name>A0ABU0L3N2_9BACL</name>